<accession>A0A7R7WC95</accession>
<feature type="compositionally biased region" description="Basic and acidic residues" evidence="1">
    <location>
        <begin position="639"/>
        <end position="661"/>
    </location>
</feature>
<dbReference type="KEGG" id="aluc:AKAW2_50401S"/>
<dbReference type="GeneID" id="64961381"/>
<feature type="region of interest" description="Disordered" evidence="1">
    <location>
        <begin position="74"/>
        <end position="111"/>
    </location>
</feature>
<dbReference type="Proteomes" id="UP000661280">
    <property type="component" value="Chromosome 5"/>
</dbReference>
<dbReference type="RefSeq" id="XP_041543822.1">
    <property type="nucleotide sequence ID" value="XM_041690216.1"/>
</dbReference>
<feature type="region of interest" description="Disordered" evidence="1">
    <location>
        <begin position="339"/>
        <end position="471"/>
    </location>
</feature>
<feature type="compositionally biased region" description="Polar residues" evidence="1">
    <location>
        <begin position="83"/>
        <end position="99"/>
    </location>
</feature>
<gene>
    <name evidence="2" type="ORF">AKAW2_50401S</name>
</gene>
<keyword evidence="3" id="KW-1185">Reference proteome</keyword>
<feature type="region of interest" description="Disordered" evidence="1">
    <location>
        <begin position="637"/>
        <end position="663"/>
    </location>
</feature>
<organism evidence="2 3">
    <name type="scientific">Aspergillus kawachii</name>
    <name type="common">White koji mold</name>
    <name type="synonym">Aspergillus awamori var. kawachi</name>
    <dbReference type="NCBI Taxonomy" id="1069201"/>
    <lineage>
        <taxon>Eukaryota</taxon>
        <taxon>Fungi</taxon>
        <taxon>Dikarya</taxon>
        <taxon>Ascomycota</taxon>
        <taxon>Pezizomycotina</taxon>
        <taxon>Eurotiomycetes</taxon>
        <taxon>Eurotiomycetidae</taxon>
        <taxon>Eurotiales</taxon>
        <taxon>Aspergillaceae</taxon>
        <taxon>Aspergillus</taxon>
        <taxon>Aspergillus subgen. Circumdati</taxon>
    </lineage>
</organism>
<evidence type="ECO:0000313" key="2">
    <source>
        <dbReference type="EMBL" id="BCS00060.1"/>
    </source>
</evidence>
<sequence>MARLSWKGCELAFSADPNQQCRVRSRKYLKHIKSVNVLGFSIGVYDSIYICRLLQENMSAFLFYRPNSNPNRYSRRERFSPRCTKSSSNVHTIPSQPSIEGSARPVTRPHNLTDRGNLDLCCRDNAHCSQERPTNDRCSTTSDMDCTSLHDPFPEPQTGRELVGTSIADKGHDDAAPQVGGEGDATSISNQSTVERNTSARNTLNEPALAPASVDREIDHASFRQQSREASSTSGRQSFSLSSDQAHVRHPLAHIPEKNDFQPGLPFTLAEFAPPNTVRRSSLKDWGSIDATLHYRNSPHQDQSILETDNFYLHDITAPDSNSPISDLHESELFPLHESAGSTDAPFVNDEGQSIDDEYSDPSPHRPVTPVRSTSEVSDKDHCTAADDNEDVLDPSDGTHEDYTTSADAQSLPRPETYAERAFGGRSDEGSSKLSPNAEPHFSHKTKSIDSANDTAREGDRPISMSKSPTSIKSEKKYVEFSHVEISTTSPRTPQPEISIIKGHVVDQTCCHAPLSRGPWRLDGNILSIDIREAQRIPVSAGTSTFRVLDGQLFQTITMSLGAVDTTSKPANSARITRKTGVSAARGPLTSEKKRYLVRLRDEGYTWNQISAKFPGRKKESLQAAYYRELKRLPTRVSQRLERTSSSHTRSKESSNPESRKRCQVKRIRCSRYNLRCRSDR</sequence>
<proteinExistence type="predicted"/>
<dbReference type="OrthoDB" id="4509038at2759"/>
<protein>
    <recommendedName>
        <fullName evidence="4">Myb-like domain-containing protein</fullName>
    </recommendedName>
</protein>
<evidence type="ECO:0000256" key="1">
    <source>
        <dbReference type="SAM" id="MobiDB-lite"/>
    </source>
</evidence>
<feature type="compositionally biased region" description="Polar residues" evidence="1">
    <location>
        <begin position="223"/>
        <end position="245"/>
    </location>
</feature>
<reference evidence="2" key="2">
    <citation type="submission" date="2021-02" db="EMBL/GenBank/DDBJ databases">
        <title>Aspergillus luchuensis mut. kawachii IFO 4304 genome sequence.</title>
        <authorList>
            <person name="Mori K."/>
            <person name="Kadooka C."/>
            <person name="Goto M."/>
            <person name="Futagami T."/>
        </authorList>
    </citation>
    <scope>NUCLEOTIDE SEQUENCE</scope>
    <source>
        <strain evidence="2">IFO 4308</strain>
    </source>
</reference>
<name>A0A7R7WC95_ASPKA</name>
<evidence type="ECO:0008006" key="4">
    <source>
        <dbReference type="Google" id="ProtNLM"/>
    </source>
</evidence>
<feature type="compositionally biased region" description="Polar residues" evidence="1">
    <location>
        <begin position="186"/>
        <end position="205"/>
    </location>
</feature>
<reference evidence="2" key="1">
    <citation type="submission" date="2021-01" db="EMBL/GenBank/DDBJ databases">
        <authorList>
            <consortium name="Aspergillus luchuensis mut. kawachii IFO 4304 genome sequencing consortium"/>
            <person name="Kazuki M."/>
            <person name="Futagami T."/>
        </authorList>
    </citation>
    <scope>NUCLEOTIDE SEQUENCE</scope>
    <source>
        <strain evidence="2">IFO 4308</strain>
    </source>
</reference>
<dbReference type="AlphaFoldDB" id="A0A7R7WC95"/>
<feature type="region of interest" description="Disordered" evidence="1">
    <location>
        <begin position="168"/>
        <end position="245"/>
    </location>
</feature>
<evidence type="ECO:0000313" key="3">
    <source>
        <dbReference type="Proteomes" id="UP000661280"/>
    </source>
</evidence>
<dbReference type="EMBL" id="AP024429">
    <property type="protein sequence ID" value="BCS00060.1"/>
    <property type="molecule type" value="Genomic_DNA"/>
</dbReference>